<organism evidence="1 2">
    <name type="scientific">Trifolium pratense</name>
    <name type="common">Red clover</name>
    <dbReference type="NCBI Taxonomy" id="57577"/>
    <lineage>
        <taxon>Eukaryota</taxon>
        <taxon>Viridiplantae</taxon>
        <taxon>Streptophyta</taxon>
        <taxon>Embryophyta</taxon>
        <taxon>Tracheophyta</taxon>
        <taxon>Spermatophyta</taxon>
        <taxon>Magnoliopsida</taxon>
        <taxon>eudicotyledons</taxon>
        <taxon>Gunneridae</taxon>
        <taxon>Pentapetalae</taxon>
        <taxon>rosids</taxon>
        <taxon>fabids</taxon>
        <taxon>Fabales</taxon>
        <taxon>Fabaceae</taxon>
        <taxon>Papilionoideae</taxon>
        <taxon>50 kb inversion clade</taxon>
        <taxon>NPAAA clade</taxon>
        <taxon>Hologalegina</taxon>
        <taxon>IRL clade</taxon>
        <taxon>Trifolieae</taxon>
        <taxon>Trifolium</taxon>
    </lineage>
</organism>
<proteinExistence type="predicted"/>
<protein>
    <submittedName>
        <fullName evidence="1">Uncharacterized protein</fullName>
    </submittedName>
</protein>
<evidence type="ECO:0000313" key="2">
    <source>
        <dbReference type="Proteomes" id="UP001177021"/>
    </source>
</evidence>
<keyword evidence="2" id="KW-1185">Reference proteome</keyword>
<sequence>MEFTMQVPTINIQNILTLFALNFITHSQKAPVLPSNNFLEDFDEDNNGVVYPIKNQVSGVLEKPSSSHQNQWCVEETFLKPSKSFLSFTMRLSLRFTND</sequence>
<evidence type="ECO:0000313" key="1">
    <source>
        <dbReference type="EMBL" id="CAJ2662409.1"/>
    </source>
</evidence>
<accession>A0ACB0L1K2</accession>
<comment type="caution">
    <text evidence="1">The sequence shown here is derived from an EMBL/GenBank/DDBJ whole genome shotgun (WGS) entry which is preliminary data.</text>
</comment>
<name>A0ACB0L1K2_TRIPR</name>
<dbReference type="Proteomes" id="UP001177021">
    <property type="component" value="Unassembled WGS sequence"/>
</dbReference>
<reference evidence="1" key="1">
    <citation type="submission" date="2023-10" db="EMBL/GenBank/DDBJ databases">
        <authorList>
            <person name="Rodriguez Cubillos JULIANA M."/>
            <person name="De Vega J."/>
        </authorList>
    </citation>
    <scope>NUCLEOTIDE SEQUENCE</scope>
</reference>
<dbReference type="EMBL" id="CASHSV030000409">
    <property type="protein sequence ID" value="CAJ2662409.1"/>
    <property type="molecule type" value="Genomic_DNA"/>
</dbReference>
<gene>
    <name evidence="1" type="ORF">MILVUS5_LOCUS28006</name>
</gene>